<reference evidence="1" key="1">
    <citation type="submission" date="2020-08" db="EMBL/GenBank/DDBJ databases">
        <title>Multicomponent nature underlies the extraordinary mechanical properties of spider dragline silk.</title>
        <authorList>
            <person name="Kono N."/>
            <person name="Nakamura H."/>
            <person name="Mori M."/>
            <person name="Yoshida Y."/>
            <person name="Ohtoshi R."/>
            <person name="Malay A.D."/>
            <person name="Moran D.A.P."/>
            <person name="Tomita M."/>
            <person name="Numata K."/>
            <person name="Arakawa K."/>
        </authorList>
    </citation>
    <scope>NUCLEOTIDE SEQUENCE</scope>
</reference>
<protein>
    <submittedName>
        <fullName evidence="1">Uncharacterized protein</fullName>
    </submittedName>
</protein>
<keyword evidence="2" id="KW-1185">Reference proteome</keyword>
<comment type="caution">
    <text evidence="1">The sequence shown here is derived from an EMBL/GenBank/DDBJ whole genome shotgun (WGS) entry which is preliminary data.</text>
</comment>
<organism evidence="1 2">
    <name type="scientific">Nephila pilipes</name>
    <name type="common">Giant wood spider</name>
    <name type="synonym">Nephila maculata</name>
    <dbReference type="NCBI Taxonomy" id="299642"/>
    <lineage>
        <taxon>Eukaryota</taxon>
        <taxon>Metazoa</taxon>
        <taxon>Ecdysozoa</taxon>
        <taxon>Arthropoda</taxon>
        <taxon>Chelicerata</taxon>
        <taxon>Arachnida</taxon>
        <taxon>Araneae</taxon>
        <taxon>Araneomorphae</taxon>
        <taxon>Entelegynae</taxon>
        <taxon>Araneoidea</taxon>
        <taxon>Nephilidae</taxon>
        <taxon>Nephila</taxon>
    </lineage>
</organism>
<evidence type="ECO:0000313" key="1">
    <source>
        <dbReference type="EMBL" id="GFT65626.1"/>
    </source>
</evidence>
<dbReference type="Proteomes" id="UP000887013">
    <property type="component" value="Unassembled WGS sequence"/>
</dbReference>
<accession>A0A8X6PDV4</accession>
<sequence>MCVFDDTCKLNLSLFLFNLPADIHATFLVMAGKDKIFNMKDPNDFETIRNILLCDSDDDNIVLDESDTDEKKSTFQKEKMLESE</sequence>
<gene>
    <name evidence="1" type="ORF">NPIL_149421</name>
</gene>
<dbReference type="AlphaFoldDB" id="A0A8X6PDV4"/>
<proteinExistence type="predicted"/>
<name>A0A8X6PDV4_NEPPI</name>
<evidence type="ECO:0000313" key="2">
    <source>
        <dbReference type="Proteomes" id="UP000887013"/>
    </source>
</evidence>
<dbReference type="EMBL" id="BMAW01115301">
    <property type="protein sequence ID" value="GFT65626.1"/>
    <property type="molecule type" value="Genomic_DNA"/>
</dbReference>